<sequence length="70" mass="7686">MVRYGLQQLRACLPGTGARVVALLFGPCTEGPGLDLVVIILKEVGLERKKEAFQILKPELEVDPENRSIP</sequence>
<evidence type="ECO:0000313" key="1">
    <source>
        <dbReference type="EMBL" id="KAI3687033.1"/>
    </source>
</evidence>
<organism evidence="1 2">
    <name type="scientific">Smallanthus sonchifolius</name>
    <dbReference type="NCBI Taxonomy" id="185202"/>
    <lineage>
        <taxon>Eukaryota</taxon>
        <taxon>Viridiplantae</taxon>
        <taxon>Streptophyta</taxon>
        <taxon>Embryophyta</taxon>
        <taxon>Tracheophyta</taxon>
        <taxon>Spermatophyta</taxon>
        <taxon>Magnoliopsida</taxon>
        <taxon>eudicotyledons</taxon>
        <taxon>Gunneridae</taxon>
        <taxon>Pentapetalae</taxon>
        <taxon>asterids</taxon>
        <taxon>campanulids</taxon>
        <taxon>Asterales</taxon>
        <taxon>Asteraceae</taxon>
        <taxon>Asteroideae</taxon>
        <taxon>Heliantheae alliance</taxon>
        <taxon>Millerieae</taxon>
        <taxon>Smallanthus</taxon>
    </lineage>
</organism>
<dbReference type="Proteomes" id="UP001056120">
    <property type="component" value="Linkage Group LG27"/>
</dbReference>
<protein>
    <submittedName>
        <fullName evidence="1">Uncharacterized protein</fullName>
    </submittedName>
</protein>
<reference evidence="1 2" key="2">
    <citation type="journal article" date="2022" name="Mol. Ecol. Resour.">
        <title>The genomes of chicory, endive, great burdock and yacon provide insights into Asteraceae paleo-polyploidization history and plant inulin production.</title>
        <authorList>
            <person name="Fan W."/>
            <person name="Wang S."/>
            <person name="Wang H."/>
            <person name="Wang A."/>
            <person name="Jiang F."/>
            <person name="Liu H."/>
            <person name="Zhao H."/>
            <person name="Xu D."/>
            <person name="Zhang Y."/>
        </authorList>
    </citation>
    <scope>NUCLEOTIDE SEQUENCE [LARGE SCALE GENOMIC DNA]</scope>
    <source>
        <strain evidence="2">cv. Yunnan</strain>
        <tissue evidence="1">Leaves</tissue>
    </source>
</reference>
<name>A0ACB8YPJ2_9ASTR</name>
<gene>
    <name evidence="1" type="ORF">L1987_80723</name>
</gene>
<proteinExistence type="predicted"/>
<comment type="caution">
    <text evidence="1">The sequence shown here is derived from an EMBL/GenBank/DDBJ whole genome shotgun (WGS) entry which is preliminary data.</text>
</comment>
<accession>A0ACB8YPJ2</accession>
<evidence type="ECO:0000313" key="2">
    <source>
        <dbReference type="Proteomes" id="UP001056120"/>
    </source>
</evidence>
<reference evidence="2" key="1">
    <citation type="journal article" date="2022" name="Mol. Ecol. Resour.">
        <title>The genomes of chicory, endive, great burdock and yacon provide insights into Asteraceae palaeo-polyploidization history and plant inulin production.</title>
        <authorList>
            <person name="Fan W."/>
            <person name="Wang S."/>
            <person name="Wang H."/>
            <person name="Wang A."/>
            <person name="Jiang F."/>
            <person name="Liu H."/>
            <person name="Zhao H."/>
            <person name="Xu D."/>
            <person name="Zhang Y."/>
        </authorList>
    </citation>
    <scope>NUCLEOTIDE SEQUENCE [LARGE SCALE GENOMIC DNA]</scope>
    <source>
        <strain evidence="2">cv. Yunnan</strain>
    </source>
</reference>
<keyword evidence="2" id="KW-1185">Reference proteome</keyword>
<dbReference type="EMBL" id="CM042044">
    <property type="protein sequence ID" value="KAI3687033.1"/>
    <property type="molecule type" value="Genomic_DNA"/>
</dbReference>